<reference evidence="4" key="1">
    <citation type="journal article" date="2020" name="mSystems">
        <title>Genome- and Community-Level Interaction Insights into Carbon Utilization and Element Cycling Functions of Hydrothermarchaeota in Hydrothermal Sediment.</title>
        <authorList>
            <person name="Zhou Z."/>
            <person name="Liu Y."/>
            <person name="Xu W."/>
            <person name="Pan J."/>
            <person name="Luo Z.H."/>
            <person name="Li M."/>
        </authorList>
    </citation>
    <scope>NUCLEOTIDE SEQUENCE [LARGE SCALE GENOMIC DNA]</scope>
    <source>
        <strain evidence="4">SpSt-23</strain>
    </source>
</reference>
<proteinExistence type="predicted"/>
<evidence type="ECO:0000256" key="1">
    <source>
        <dbReference type="ARBA" id="ARBA00022679"/>
    </source>
</evidence>
<gene>
    <name evidence="4" type="ORF">ENP55_03040</name>
</gene>
<dbReference type="GO" id="GO:0016757">
    <property type="term" value="F:glycosyltransferase activity"/>
    <property type="evidence" value="ECO:0007669"/>
    <property type="project" value="InterPro"/>
</dbReference>
<evidence type="ECO:0000259" key="2">
    <source>
        <dbReference type="Pfam" id="PF00534"/>
    </source>
</evidence>
<dbReference type="EMBL" id="DSJT01000016">
    <property type="protein sequence ID" value="HEF87267.1"/>
    <property type="molecule type" value="Genomic_DNA"/>
</dbReference>
<accession>A0A7C2G126</accession>
<dbReference type="Gene3D" id="3.40.50.2000">
    <property type="entry name" value="Glycogen Phosphorylase B"/>
    <property type="match status" value="2"/>
</dbReference>
<protein>
    <submittedName>
        <fullName evidence="4">Glycosyltransferase</fullName>
    </submittedName>
</protein>
<dbReference type="InterPro" id="IPR001296">
    <property type="entry name" value="Glyco_trans_1"/>
</dbReference>
<sequence>MTGESQITVTAKSKRFNGEDYTNSVFIAWRRLSRRTFFLSRELGLELFFIPDNPLYLKAAWETWRLLSGRKHSIVFLQLPQGPLLAEAVSLSKRKGFKTVADVHTGFIYPTSIKEYVLNKPFQRYLQRVDLVLAHNRLQAELIRRKTGIPDERMLLVYDPVPIILSETRPSSKINVDMGKTIVFPASWAIDEPLDLITAEFLDSEASRDHVLVITGNYGRNRKLYARIRKLVKYRGGDGKVVLTGYMPDDEYYHVIKHCKAVIAMSSKEYTFPHALWEAVATGKPFITLGTETMLDEIGRDYPCFFTMNKGSLRETLDHCTVKEYQKAWKASIIKAEELKAKSNKSLAELRKIIFEVGTV</sequence>
<keyword evidence="1 4" id="KW-0808">Transferase</keyword>
<dbReference type="Pfam" id="PF13439">
    <property type="entry name" value="Glyco_transf_4"/>
    <property type="match status" value="1"/>
</dbReference>
<name>A0A7C2G126_9CREN</name>
<dbReference type="Pfam" id="PF00534">
    <property type="entry name" value="Glycos_transf_1"/>
    <property type="match status" value="1"/>
</dbReference>
<dbReference type="PANTHER" id="PTHR46401:SF2">
    <property type="entry name" value="GLYCOSYLTRANSFERASE WBBK-RELATED"/>
    <property type="match status" value="1"/>
</dbReference>
<dbReference type="PANTHER" id="PTHR46401">
    <property type="entry name" value="GLYCOSYLTRANSFERASE WBBK-RELATED"/>
    <property type="match status" value="1"/>
</dbReference>
<feature type="domain" description="Glycosyl transferase family 1" evidence="2">
    <location>
        <begin position="208"/>
        <end position="298"/>
    </location>
</feature>
<evidence type="ECO:0000313" key="4">
    <source>
        <dbReference type="EMBL" id="HEF87267.1"/>
    </source>
</evidence>
<dbReference type="AlphaFoldDB" id="A0A7C2G126"/>
<comment type="caution">
    <text evidence="4">The sequence shown here is derived from an EMBL/GenBank/DDBJ whole genome shotgun (WGS) entry which is preliminary data.</text>
</comment>
<feature type="domain" description="Glycosyltransferase subfamily 4-like N-terminal" evidence="3">
    <location>
        <begin position="47"/>
        <end position="161"/>
    </location>
</feature>
<dbReference type="SUPFAM" id="SSF53756">
    <property type="entry name" value="UDP-Glycosyltransferase/glycogen phosphorylase"/>
    <property type="match status" value="1"/>
</dbReference>
<organism evidence="4">
    <name type="scientific">Thermosphaera aggregans</name>
    <dbReference type="NCBI Taxonomy" id="54254"/>
    <lineage>
        <taxon>Archaea</taxon>
        <taxon>Thermoproteota</taxon>
        <taxon>Thermoprotei</taxon>
        <taxon>Desulfurococcales</taxon>
        <taxon>Desulfurococcaceae</taxon>
        <taxon>Thermosphaera</taxon>
    </lineage>
</organism>
<evidence type="ECO:0000259" key="3">
    <source>
        <dbReference type="Pfam" id="PF13439"/>
    </source>
</evidence>
<dbReference type="InterPro" id="IPR028098">
    <property type="entry name" value="Glyco_trans_4-like_N"/>
</dbReference>